<evidence type="ECO:0000256" key="3">
    <source>
        <dbReference type="ARBA" id="ARBA00022989"/>
    </source>
</evidence>
<feature type="domain" description="Neurotransmitter-gated ion-channel transmembrane" evidence="8">
    <location>
        <begin position="226"/>
        <end position="313"/>
    </location>
</feature>
<name>A0AA89BZI7_PINIB</name>
<feature type="transmembrane region" description="Helical" evidence="5">
    <location>
        <begin position="220"/>
        <end position="245"/>
    </location>
</feature>
<dbReference type="GO" id="GO:0016020">
    <property type="term" value="C:membrane"/>
    <property type="evidence" value="ECO:0007669"/>
    <property type="project" value="UniProtKB-SubCell"/>
</dbReference>
<accession>A0AA89BZI7</accession>
<gene>
    <name evidence="9" type="ORF">FSP39_011444</name>
</gene>
<organism evidence="9 10">
    <name type="scientific">Pinctada imbricata</name>
    <name type="common">Atlantic pearl-oyster</name>
    <name type="synonym">Pinctada martensii</name>
    <dbReference type="NCBI Taxonomy" id="66713"/>
    <lineage>
        <taxon>Eukaryota</taxon>
        <taxon>Metazoa</taxon>
        <taxon>Spiralia</taxon>
        <taxon>Lophotrochozoa</taxon>
        <taxon>Mollusca</taxon>
        <taxon>Bivalvia</taxon>
        <taxon>Autobranchia</taxon>
        <taxon>Pteriomorphia</taxon>
        <taxon>Pterioida</taxon>
        <taxon>Pterioidea</taxon>
        <taxon>Pteriidae</taxon>
        <taxon>Pinctada</taxon>
    </lineage>
</organism>
<dbReference type="Gene3D" id="1.20.58.390">
    <property type="entry name" value="Neurotransmitter-gated ion-channel transmembrane domain"/>
    <property type="match status" value="1"/>
</dbReference>
<feature type="transmembrane region" description="Helical" evidence="5">
    <location>
        <begin position="281"/>
        <end position="306"/>
    </location>
</feature>
<feature type="transmembrane region" description="Helical" evidence="5">
    <location>
        <begin position="376"/>
        <end position="396"/>
    </location>
</feature>
<dbReference type="CDD" id="cd18989">
    <property type="entry name" value="LGIC_ECD_cation"/>
    <property type="match status" value="1"/>
</dbReference>
<dbReference type="SUPFAM" id="SSF90112">
    <property type="entry name" value="Neurotransmitter-gated ion-channel transmembrane pore"/>
    <property type="match status" value="1"/>
</dbReference>
<evidence type="ECO:0000313" key="9">
    <source>
        <dbReference type="EMBL" id="KAK3102450.1"/>
    </source>
</evidence>
<dbReference type="InterPro" id="IPR036734">
    <property type="entry name" value="Neur_chan_lig-bd_sf"/>
</dbReference>
<dbReference type="InterPro" id="IPR006201">
    <property type="entry name" value="Neur_channel"/>
</dbReference>
<keyword evidence="6" id="KW-0732">Signal</keyword>
<reference evidence="9" key="1">
    <citation type="submission" date="2019-08" db="EMBL/GenBank/DDBJ databases">
        <title>The improved chromosome-level genome for the pearl oyster Pinctada fucata martensii using PacBio sequencing and Hi-C.</title>
        <authorList>
            <person name="Zheng Z."/>
        </authorList>
    </citation>
    <scope>NUCLEOTIDE SEQUENCE</scope>
    <source>
        <strain evidence="9">ZZ-2019</strain>
        <tissue evidence="9">Adductor muscle</tissue>
    </source>
</reference>
<feature type="domain" description="Neurotransmitter-gated ion-channel ligand-binding" evidence="7">
    <location>
        <begin position="24"/>
        <end position="218"/>
    </location>
</feature>
<dbReference type="Gene3D" id="2.70.170.10">
    <property type="entry name" value="Neurotransmitter-gated ion-channel ligand-binding domain"/>
    <property type="match status" value="1"/>
</dbReference>
<dbReference type="EMBL" id="VSWD01000005">
    <property type="protein sequence ID" value="KAK3102450.1"/>
    <property type="molecule type" value="Genomic_DNA"/>
</dbReference>
<comment type="caution">
    <text evidence="9">The sequence shown here is derived from an EMBL/GenBank/DDBJ whole genome shotgun (WGS) entry which is preliminary data.</text>
</comment>
<evidence type="ECO:0000313" key="10">
    <source>
        <dbReference type="Proteomes" id="UP001186944"/>
    </source>
</evidence>
<feature type="transmembrane region" description="Helical" evidence="5">
    <location>
        <begin position="251"/>
        <end position="269"/>
    </location>
</feature>
<dbReference type="Proteomes" id="UP001186944">
    <property type="component" value="Unassembled WGS sequence"/>
</dbReference>
<keyword evidence="4 5" id="KW-0472">Membrane</keyword>
<sequence length="402" mass="45542">MAFAFILIYSTKFVFSTNYSDVYQIKQDLMVNYSNEIIPVEVVYTKVHLSLSLEINSISSFDDVGGVLTTICSFHMEWSDQKLVWNPFDYNLAREFYTPLSKIWTPTLQITNTAKNLRLYYDATSTYAYVQFLGEVSVTIGQVLSTTCTPDVRYYPMDYHNCEIRIAPTLSDINVTSTLSVSSITENAQWDLIGSSSKREATSSGIDTHVFTLIIQRRSAFLLVSLVMPVIFLGVIDLFVFILPFDSGERVGFSMTVLLAFAVFLTITTDKLPDASNTISVFCVYLAFMLVFSGLITLVNIFLLSFYHRDEKDKLPCFSFLKLCMPKSTVSSLDDITTKNGNDKVHELREERKGGDDSKPKEKKEFRWYCNVADRIMAVFFALTLFIASTVFIAIVNNASKN</sequence>
<dbReference type="InterPro" id="IPR006029">
    <property type="entry name" value="Neurotrans-gated_channel_TM"/>
</dbReference>
<dbReference type="Pfam" id="PF02932">
    <property type="entry name" value="Neur_chan_memb"/>
    <property type="match status" value="1"/>
</dbReference>
<evidence type="ECO:0000259" key="8">
    <source>
        <dbReference type="Pfam" id="PF02932"/>
    </source>
</evidence>
<proteinExistence type="predicted"/>
<dbReference type="SUPFAM" id="SSF63712">
    <property type="entry name" value="Nicotinic receptor ligand binding domain-like"/>
    <property type="match status" value="1"/>
</dbReference>
<dbReference type="InterPro" id="IPR038050">
    <property type="entry name" value="Neuro_actylchol_rec"/>
</dbReference>
<evidence type="ECO:0000256" key="6">
    <source>
        <dbReference type="SAM" id="SignalP"/>
    </source>
</evidence>
<dbReference type="InterPro" id="IPR006202">
    <property type="entry name" value="Neur_chan_lig-bd"/>
</dbReference>
<dbReference type="Pfam" id="PF02931">
    <property type="entry name" value="Neur_chan_LBD"/>
    <property type="match status" value="1"/>
</dbReference>
<evidence type="ECO:0000256" key="1">
    <source>
        <dbReference type="ARBA" id="ARBA00004141"/>
    </source>
</evidence>
<evidence type="ECO:0000259" key="7">
    <source>
        <dbReference type="Pfam" id="PF02931"/>
    </source>
</evidence>
<evidence type="ECO:0000256" key="5">
    <source>
        <dbReference type="SAM" id="Phobius"/>
    </source>
</evidence>
<dbReference type="PRINTS" id="PR00252">
    <property type="entry name" value="NRIONCHANNEL"/>
</dbReference>
<feature type="chain" id="PRO_5041697831" evidence="6">
    <location>
        <begin position="17"/>
        <end position="402"/>
    </location>
</feature>
<dbReference type="PANTHER" id="PTHR18945">
    <property type="entry name" value="NEUROTRANSMITTER GATED ION CHANNEL"/>
    <property type="match status" value="1"/>
</dbReference>
<keyword evidence="3 5" id="KW-1133">Transmembrane helix</keyword>
<dbReference type="AlphaFoldDB" id="A0AA89BZI7"/>
<dbReference type="CDD" id="cd19051">
    <property type="entry name" value="LGIC_TM_cation"/>
    <property type="match status" value="1"/>
</dbReference>
<keyword evidence="2 5" id="KW-0812">Transmembrane</keyword>
<evidence type="ECO:0000256" key="2">
    <source>
        <dbReference type="ARBA" id="ARBA00022692"/>
    </source>
</evidence>
<dbReference type="GO" id="GO:0004888">
    <property type="term" value="F:transmembrane signaling receptor activity"/>
    <property type="evidence" value="ECO:0007669"/>
    <property type="project" value="InterPro"/>
</dbReference>
<feature type="signal peptide" evidence="6">
    <location>
        <begin position="1"/>
        <end position="16"/>
    </location>
</feature>
<keyword evidence="10" id="KW-1185">Reference proteome</keyword>
<protein>
    <submittedName>
        <fullName evidence="9">Uncharacterized protein</fullName>
    </submittedName>
</protein>
<evidence type="ECO:0000256" key="4">
    <source>
        <dbReference type="ARBA" id="ARBA00023136"/>
    </source>
</evidence>
<dbReference type="GO" id="GO:0005230">
    <property type="term" value="F:extracellular ligand-gated monoatomic ion channel activity"/>
    <property type="evidence" value="ECO:0007669"/>
    <property type="project" value="InterPro"/>
</dbReference>
<dbReference type="InterPro" id="IPR036719">
    <property type="entry name" value="Neuro-gated_channel_TM_sf"/>
</dbReference>
<comment type="subcellular location">
    <subcellularLocation>
        <location evidence="1">Membrane</location>
        <topology evidence="1">Multi-pass membrane protein</topology>
    </subcellularLocation>
</comment>